<dbReference type="EMBL" id="WHVB01000082">
    <property type="protein sequence ID" value="KAF8463019.1"/>
    <property type="molecule type" value="Genomic_DNA"/>
</dbReference>
<sequence length="109" mass="11139">MKGTSTVFLAVFATALVAVAKPSHSVIAGLLLRQSSSDLHARSGINPSSISAQCQPDCTTIIKNLDACTSATCECTQANFAALGVCINCLITLGPEFSGVSPGSDYVDS</sequence>
<reference evidence="2" key="1">
    <citation type="submission" date="2019-10" db="EMBL/GenBank/DDBJ databases">
        <authorList>
            <consortium name="DOE Joint Genome Institute"/>
            <person name="Kuo A."/>
            <person name="Miyauchi S."/>
            <person name="Kiss E."/>
            <person name="Drula E."/>
            <person name="Kohler A."/>
            <person name="Sanchez-Garcia M."/>
            <person name="Andreopoulos B."/>
            <person name="Barry K.W."/>
            <person name="Bonito G."/>
            <person name="Buee M."/>
            <person name="Carver A."/>
            <person name="Chen C."/>
            <person name="Cichocki N."/>
            <person name="Clum A."/>
            <person name="Culley D."/>
            <person name="Crous P.W."/>
            <person name="Fauchery L."/>
            <person name="Girlanda M."/>
            <person name="Hayes R."/>
            <person name="Keri Z."/>
            <person name="LaButti K."/>
            <person name="Lipzen A."/>
            <person name="Lombard V."/>
            <person name="Magnuson J."/>
            <person name="Maillard F."/>
            <person name="Morin E."/>
            <person name="Murat C."/>
            <person name="Nolan M."/>
            <person name="Ohm R."/>
            <person name="Pangilinan J."/>
            <person name="Pereira M."/>
            <person name="Perotto S."/>
            <person name="Peter M."/>
            <person name="Riley R."/>
            <person name="Sitrit Y."/>
            <person name="Stielow B."/>
            <person name="Szollosi G."/>
            <person name="Zifcakova L."/>
            <person name="Stursova M."/>
            <person name="Spatafora J.W."/>
            <person name="Tedersoo L."/>
            <person name="Vaario L.-M."/>
            <person name="Yamada A."/>
            <person name="Yan M."/>
            <person name="Wang P."/>
            <person name="Xu J."/>
            <person name="Bruns T."/>
            <person name="Baldrian P."/>
            <person name="Vilgalys R."/>
            <person name="Henrissat B."/>
            <person name="Grigoriev I.V."/>
            <person name="Hibbett D."/>
            <person name="Nagy L.G."/>
            <person name="Martin F.M."/>
        </authorList>
    </citation>
    <scope>NUCLEOTIDE SEQUENCE</scope>
    <source>
        <strain evidence="2">Prilba</strain>
    </source>
</reference>
<evidence type="ECO:0008006" key="4">
    <source>
        <dbReference type="Google" id="ProtNLM"/>
    </source>
</evidence>
<accession>A0A9P5JUC6</accession>
<name>A0A9P5JUC6_9AGAM</name>
<dbReference type="Proteomes" id="UP000759537">
    <property type="component" value="Unassembled WGS sequence"/>
</dbReference>
<proteinExistence type="predicted"/>
<evidence type="ECO:0000256" key="1">
    <source>
        <dbReference type="SAM" id="SignalP"/>
    </source>
</evidence>
<comment type="caution">
    <text evidence="2">The sequence shown here is derived from an EMBL/GenBank/DDBJ whole genome shotgun (WGS) entry which is preliminary data.</text>
</comment>
<organism evidence="2 3">
    <name type="scientific">Russula ochroleuca</name>
    <dbReference type="NCBI Taxonomy" id="152965"/>
    <lineage>
        <taxon>Eukaryota</taxon>
        <taxon>Fungi</taxon>
        <taxon>Dikarya</taxon>
        <taxon>Basidiomycota</taxon>
        <taxon>Agaricomycotina</taxon>
        <taxon>Agaricomycetes</taxon>
        <taxon>Russulales</taxon>
        <taxon>Russulaceae</taxon>
        <taxon>Russula</taxon>
    </lineage>
</organism>
<dbReference type="OrthoDB" id="3200418at2759"/>
<feature type="signal peptide" evidence="1">
    <location>
        <begin position="1"/>
        <end position="20"/>
    </location>
</feature>
<feature type="chain" id="PRO_5040275446" description="Extracellular membrane protein CFEM domain-containing protein" evidence="1">
    <location>
        <begin position="21"/>
        <end position="109"/>
    </location>
</feature>
<protein>
    <recommendedName>
        <fullName evidence="4">Extracellular membrane protein CFEM domain-containing protein</fullName>
    </recommendedName>
</protein>
<gene>
    <name evidence="2" type="ORF">DFH94DRAFT_481817</name>
</gene>
<keyword evidence="1" id="KW-0732">Signal</keyword>
<reference evidence="2" key="2">
    <citation type="journal article" date="2020" name="Nat. Commun.">
        <title>Large-scale genome sequencing of mycorrhizal fungi provides insights into the early evolution of symbiotic traits.</title>
        <authorList>
            <person name="Miyauchi S."/>
            <person name="Kiss E."/>
            <person name="Kuo A."/>
            <person name="Drula E."/>
            <person name="Kohler A."/>
            <person name="Sanchez-Garcia M."/>
            <person name="Morin E."/>
            <person name="Andreopoulos B."/>
            <person name="Barry K.W."/>
            <person name="Bonito G."/>
            <person name="Buee M."/>
            <person name="Carver A."/>
            <person name="Chen C."/>
            <person name="Cichocki N."/>
            <person name="Clum A."/>
            <person name="Culley D."/>
            <person name="Crous P.W."/>
            <person name="Fauchery L."/>
            <person name="Girlanda M."/>
            <person name="Hayes R.D."/>
            <person name="Keri Z."/>
            <person name="LaButti K."/>
            <person name="Lipzen A."/>
            <person name="Lombard V."/>
            <person name="Magnuson J."/>
            <person name="Maillard F."/>
            <person name="Murat C."/>
            <person name="Nolan M."/>
            <person name="Ohm R.A."/>
            <person name="Pangilinan J."/>
            <person name="Pereira M.F."/>
            <person name="Perotto S."/>
            <person name="Peter M."/>
            <person name="Pfister S."/>
            <person name="Riley R."/>
            <person name="Sitrit Y."/>
            <person name="Stielow J.B."/>
            <person name="Szollosi G."/>
            <person name="Zifcakova L."/>
            <person name="Stursova M."/>
            <person name="Spatafora J.W."/>
            <person name="Tedersoo L."/>
            <person name="Vaario L.M."/>
            <person name="Yamada A."/>
            <person name="Yan M."/>
            <person name="Wang P."/>
            <person name="Xu J."/>
            <person name="Bruns T."/>
            <person name="Baldrian P."/>
            <person name="Vilgalys R."/>
            <person name="Dunand C."/>
            <person name="Henrissat B."/>
            <person name="Grigoriev I.V."/>
            <person name="Hibbett D."/>
            <person name="Nagy L.G."/>
            <person name="Martin F.M."/>
        </authorList>
    </citation>
    <scope>NUCLEOTIDE SEQUENCE</scope>
    <source>
        <strain evidence="2">Prilba</strain>
    </source>
</reference>
<dbReference type="AlphaFoldDB" id="A0A9P5JUC6"/>
<evidence type="ECO:0000313" key="3">
    <source>
        <dbReference type="Proteomes" id="UP000759537"/>
    </source>
</evidence>
<keyword evidence="3" id="KW-1185">Reference proteome</keyword>
<evidence type="ECO:0000313" key="2">
    <source>
        <dbReference type="EMBL" id="KAF8463019.1"/>
    </source>
</evidence>